<evidence type="ECO:0000256" key="12">
    <source>
        <dbReference type="SAM" id="MobiDB-lite"/>
    </source>
</evidence>
<evidence type="ECO:0000313" key="15">
    <source>
        <dbReference type="Proteomes" id="UP000005239"/>
    </source>
</evidence>
<evidence type="ECO:0000256" key="5">
    <source>
        <dbReference type="ARBA" id="ARBA00022771"/>
    </source>
</evidence>
<dbReference type="PANTHER" id="PTHR45718:SF4">
    <property type="entry name" value="TRANSCRIPTIONAL ACTIVATOR CUBITUS INTERRUPTUS"/>
    <property type="match status" value="1"/>
</dbReference>
<dbReference type="SUPFAM" id="SSF57667">
    <property type="entry name" value="beta-beta-alpha zinc fingers"/>
    <property type="match status" value="9"/>
</dbReference>
<feature type="compositionally biased region" description="Basic residues" evidence="12">
    <location>
        <begin position="1074"/>
        <end position="1084"/>
    </location>
</feature>
<dbReference type="Proteomes" id="UP000005239">
    <property type="component" value="Unassembled WGS sequence"/>
</dbReference>
<dbReference type="FunFam" id="3.30.160.60:FF:002343">
    <property type="entry name" value="Zinc finger protein 33A"/>
    <property type="match status" value="1"/>
</dbReference>
<evidence type="ECO:0000256" key="3">
    <source>
        <dbReference type="ARBA" id="ARBA00022723"/>
    </source>
</evidence>
<feature type="domain" description="C2H2-type" evidence="13">
    <location>
        <begin position="530"/>
        <end position="559"/>
    </location>
</feature>
<feature type="domain" description="C2H2-type" evidence="13">
    <location>
        <begin position="773"/>
        <end position="803"/>
    </location>
</feature>
<dbReference type="InterPro" id="IPR023798">
    <property type="entry name" value="Ribosomal_uS7_dom"/>
</dbReference>
<name>A0A8R1YBP0_PRIPA</name>
<feature type="region of interest" description="Disordered" evidence="12">
    <location>
        <begin position="1256"/>
        <end position="1280"/>
    </location>
</feature>
<proteinExistence type="inferred from homology"/>
<evidence type="ECO:0000256" key="10">
    <source>
        <dbReference type="PROSITE-ProRule" id="PRU00042"/>
    </source>
</evidence>
<evidence type="ECO:0000256" key="7">
    <source>
        <dbReference type="ARBA" id="ARBA00022980"/>
    </source>
</evidence>
<feature type="region of interest" description="Disordered" evidence="12">
    <location>
        <begin position="1358"/>
        <end position="1385"/>
    </location>
</feature>
<keyword evidence="9" id="KW-0687">Ribonucleoprotein</keyword>
<dbReference type="FunFam" id="3.30.160.60:FF:000036">
    <property type="entry name" value="GLI family zinc finger 3"/>
    <property type="match status" value="1"/>
</dbReference>
<feature type="domain" description="C2H2-type" evidence="13">
    <location>
        <begin position="1230"/>
        <end position="1260"/>
    </location>
</feature>
<keyword evidence="6" id="KW-0862">Zinc</keyword>
<dbReference type="GO" id="GO:0005840">
    <property type="term" value="C:ribosome"/>
    <property type="evidence" value="ECO:0007669"/>
    <property type="project" value="UniProtKB-KW"/>
</dbReference>
<feature type="domain" description="C2H2-type" evidence="13">
    <location>
        <begin position="867"/>
        <end position="897"/>
    </location>
</feature>
<evidence type="ECO:0000256" key="4">
    <source>
        <dbReference type="ARBA" id="ARBA00022737"/>
    </source>
</evidence>
<feature type="domain" description="C2H2-type" evidence="13">
    <location>
        <begin position="498"/>
        <end position="529"/>
    </location>
</feature>
<feature type="domain" description="C2H2-type" evidence="13">
    <location>
        <begin position="153"/>
        <end position="183"/>
    </location>
</feature>
<feature type="region of interest" description="Disordered" evidence="12">
    <location>
        <begin position="177"/>
        <end position="196"/>
    </location>
</feature>
<dbReference type="InterPro" id="IPR036823">
    <property type="entry name" value="Ribosomal_uS7_dom_sf"/>
</dbReference>
<dbReference type="InterPro" id="IPR043359">
    <property type="entry name" value="GLI-like"/>
</dbReference>
<evidence type="ECO:0000256" key="8">
    <source>
        <dbReference type="ARBA" id="ARBA00023242"/>
    </source>
</evidence>
<dbReference type="Gene3D" id="3.30.160.60">
    <property type="entry name" value="Classic Zinc Finger"/>
    <property type="match status" value="13"/>
</dbReference>
<dbReference type="InterPro" id="IPR048420">
    <property type="entry name" value="Zap1-like_Znf1"/>
</dbReference>
<evidence type="ECO:0000313" key="14">
    <source>
        <dbReference type="EnsemblMetazoa" id="PPA07783.1"/>
    </source>
</evidence>
<evidence type="ECO:0000256" key="2">
    <source>
        <dbReference type="ARBA" id="ARBA00007151"/>
    </source>
</evidence>
<feature type="domain" description="C2H2-type" evidence="13">
    <location>
        <begin position="898"/>
        <end position="928"/>
    </location>
</feature>
<keyword evidence="15" id="KW-1185">Reference proteome</keyword>
<comment type="subcellular location">
    <subcellularLocation>
        <location evidence="1">Nucleus</location>
    </subcellularLocation>
</comment>
<feature type="compositionally biased region" description="Basic and acidic residues" evidence="12">
    <location>
        <begin position="177"/>
        <end position="186"/>
    </location>
</feature>
<dbReference type="SUPFAM" id="SSF47973">
    <property type="entry name" value="Ribosomal protein S7"/>
    <property type="match status" value="1"/>
</dbReference>
<dbReference type="InterPro" id="IPR013087">
    <property type="entry name" value="Znf_C2H2_type"/>
</dbReference>
<evidence type="ECO:0000256" key="11">
    <source>
        <dbReference type="SAM" id="Coils"/>
    </source>
</evidence>
<keyword evidence="11" id="KW-0175">Coiled coil</keyword>
<feature type="coiled-coil region" evidence="11">
    <location>
        <begin position="659"/>
        <end position="689"/>
    </location>
</feature>
<dbReference type="EnsemblMetazoa" id="PPA07783.1">
    <property type="protein sequence ID" value="PPA07783.1"/>
    <property type="gene ID" value="WBGene00097337"/>
</dbReference>
<organism evidence="14 15">
    <name type="scientific">Pristionchus pacificus</name>
    <name type="common">Parasitic nematode worm</name>
    <dbReference type="NCBI Taxonomy" id="54126"/>
    <lineage>
        <taxon>Eukaryota</taxon>
        <taxon>Metazoa</taxon>
        <taxon>Ecdysozoa</taxon>
        <taxon>Nematoda</taxon>
        <taxon>Chromadorea</taxon>
        <taxon>Rhabditida</taxon>
        <taxon>Rhabditina</taxon>
        <taxon>Diplogasteromorpha</taxon>
        <taxon>Diplogasteroidea</taxon>
        <taxon>Neodiplogasteridae</taxon>
        <taxon>Pristionchus</taxon>
    </lineage>
</organism>
<dbReference type="Pfam" id="PF00177">
    <property type="entry name" value="Ribosomal_S7"/>
    <property type="match status" value="1"/>
</dbReference>
<keyword evidence="4" id="KW-0677">Repeat</keyword>
<dbReference type="Gene3D" id="1.10.455.10">
    <property type="entry name" value="Ribosomal protein S7 domain"/>
    <property type="match status" value="1"/>
</dbReference>
<keyword evidence="3" id="KW-0479">Metal-binding</keyword>
<dbReference type="GO" id="GO:0045944">
    <property type="term" value="P:positive regulation of transcription by RNA polymerase II"/>
    <property type="evidence" value="ECO:0000318"/>
    <property type="project" value="GO_Central"/>
</dbReference>
<dbReference type="GO" id="GO:1990904">
    <property type="term" value="C:ribonucleoprotein complex"/>
    <property type="evidence" value="ECO:0007669"/>
    <property type="project" value="UniProtKB-KW"/>
</dbReference>
<dbReference type="GO" id="GO:0000981">
    <property type="term" value="F:DNA-binding transcription factor activity, RNA polymerase II-specific"/>
    <property type="evidence" value="ECO:0000318"/>
    <property type="project" value="GO_Central"/>
</dbReference>
<feature type="domain" description="C2H2-type" evidence="13">
    <location>
        <begin position="1171"/>
        <end position="1198"/>
    </location>
</feature>
<protein>
    <recommendedName>
        <fullName evidence="13">C2H2-type domain-containing protein</fullName>
    </recommendedName>
</protein>
<dbReference type="FunFam" id="3.30.160.60:FF:000912">
    <property type="entry name" value="Zinc finger protein 660"/>
    <property type="match status" value="1"/>
</dbReference>
<feature type="domain" description="C2H2-type" evidence="13">
    <location>
        <begin position="805"/>
        <end position="836"/>
    </location>
</feature>
<feature type="region of interest" description="Disordered" evidence="12">
    <location>
        <begin position="1054"/>
        <end position="1095"/>
    </location>
</feature>
<sequence>MRITRPWTLLPPLSSRAIFPRSSSSESGTSKRSMLPTSRLSTTYIIVKEKYAKYLPHSAGRYQNPCRCSSTPLSCRPREDSTRIGRAGTTVDVAPLRRVNQAMWLLCTGAHEAAFRNIKAIAECLADELINTAKESSNSYAIKKKDELERKPYECTISGCNKRYTDPSTLCKHMKNKHGDEAYEKKKPARPSGRRRHKLPIATQIQLGQLVPSTDKWCRPNKYHNPQVSATPLPSLLNSNMQKYEEEQRRQKARDRAFIEGNPDLVTASSNCGGVLTDPSTGITSSNGSIVHVSNGWLNESNRGDDFPDYIDSAESLIALNSHPNFLPFDHASDEAVEKGSHEPRERLCKVRNGRERSPRFAHSLARCLRFRRLEFLERVRVALLENEIERLREENAQLKSIDRPNEPSHSNVSQIVIKPQQFAKVGRPRGRPLGSTKKIGILGAPKANNTFHKPEYYVRRESESEDYFREDIDKEILQCQWDSCAEEYSTQKHDKDYKCLWKGCEKEGPFSYQYKLLDHVRSHTGQKPNVCQYENCHKSYSRAENLKTHLRSHTGEKPYQCQFPNCSKAFSNASDRAKHQNRTHYDSKPYECTISDCNKSYTDPSSLRKHMKQIHGDETYEKTRKNKPALPPVRRHELPIATRIQLGQLVSSTKGQPHKYYNNQVALLENEIERLREENAQLKSMEVNGTVAVNSIDRPNEFSHSSVSQIVIKSEQFAKVKCARGRPFVSTKNIGIFGAPKETSKFHKPEHYVGRESESVHYFCEDIDDETLQCQWDSCTKEFSSQRSLVKHVYHRHIEHEMDYKCMWSGCKREEPFKAEYMLVAHVRSHTGEKPYVCQYENCHKSYSRVDNLKTHMRTHTGERPYQCQFPDCGKAFSNASDRAKHQKRTHSDSKPYECTISDCNKSYFDPSSLRKHMKLIHGDEAYENMLKNKPAFSRSNRHKVPIATQIQSGQLVSSTNSKEQPNKSAPFLSLSSHLFSIRIFRDAKRSKVVRRREIVQSWREINEQKGYSTEVNGTVEINPIDPSNDYIDVSESNVEHNDSMEDRETVAVNSIDRPNESSHSKPQQYAKGRPRKIPKSSMKKIGILGTPKRNNKFRKPEYCVGRESESEDYFCEDIDEEILQCQWDSCAEEFSTQKSLFDHVHHHIEHDKGHKCLWKGSNVLIRPNAEYENCHKSYSRLVNLKTHMRTHTGEKPYQCQFPNCAKTFSSANYRNKHQNRTHFDSKPYVCTISGCNKRYTDPSTLCKHMKNKHGDEAYEKKKPARPSGLPPPTFYRRPRHKLPFATQIQLGQLVSSTNNKGQPNKYHYNPQSSLLSPPFFIRIFRDAARSNVIRRREILNEQNGYQLQQRKQLQLLQQAQPSSYPQGDPCGSARVQRPRREQP</sequence>
<dbReference type="Pfam" id="PF23561">
    <property type="entry name" value="zf-C2H2_15"/>
    <property type="match status" value="2"/>
</dbReference>
<dbReference type="GO" id="GO:0008270">
    <property type="term" value="F:zinc ion binding"/>
    <property type="evidence" value="ECO:0007669"/>
    <property type="project" value="UniProtKB-KW"/>
</dbReference>
<dbReference type="GO" id="GO:0140297">
    <property type="term" value="F:DNA-binding transcription factor binding"/>
    <property type="evidence" value="ECO:0007669"/>
    <property type="project" value="UniProtKB-ARBA"/>
</dbReference>
<keyword evidence="5 10" id="KW-0863">Zinc-finger</keyword>
<dbReference type="FunFam" id="3.30.160.60:FF:000031">
    <property type="entry name" value="GLI family zinc finger 3"/>
    <property type="match status" value="1"/>
</dbReference>
<dbReference type="PROSITE" id="PS00028">
    <property type="entry name" value="ZINC_FINGER_C2H2_1"/>
    <property type="match status" value="11"/>
</dbReference>
<dbReference type="PANTHER" id="PTHR45718">
    <property type="entry name" value="TRANSCRIPTIONAL ACTIVATOR CUBITUS INTERRUPTUS"/>
    <property type="match status" value="1"/>
</dbReference>
<dbReference type="Pfam" id="PF21816">
    <property type="entry name" value="Zap1_zf1"/>
    <property type="match status" value="1"/>
</dbReference>
<dbReference type="Pfam" id="PF00096">
    <property type="entry name" value="zf-C2H2"/>
    <property type="match status" value="8"/>
</dbReference>
<dbReference type="GO" id="GO:0000122">
    <property type="term" value="P:negative regulation of transcription by RNA polymerase II"/>
    <property type="evidence" value="ECO:0000318"/>
    <property type="project" value="GO_Central"/>
</dbReference>
<reference evidence="15" key="1">
    <citation type="journal article" date="2008" name="Nat. Genet.">
        <title>The Pristionchus pacificus genome provides a unique perspective on nematode lifestyle and parasitism.</title>
        <authorList>
            <person name="Dieterich C."/>
            <person name="Clifton S.W."/>
            <person name="Schuster L.N."/>
            <person name="Chinwalla A."/>
            <person name="Delehaunty K."/>
            <person name="Dinkelacker I."/>
            <person name="Fulton L."/>
            <person name="Fulton R."/>
            <person name="Godfrey J."/>
            <person name="Minx P."/>
            <person name="Mitreva M."/>
            <person name="Roeseler W."/>
            <person name="Tian H."/>
            <person name="Witte H."/>
            <person name="Yang S.P."/>
            <person name="Wilson R.K."/>
            <person name="Sommer R.J."/>
        </authorList>
    </citation>
    <scope>NUCLEOTIDE SEQUENCE [LARGE SCALE GENOMIC DNA]</scope>
    <source>
        <strain evidence="15">PS312</strain>
    </source>
</reference>
<dbReference type="GO" id="GO:0007417">
    <property type="term" value="P:central nervous system development"/>
    <property type="evidence" value="ECO:0000318"/>
    <property type="project" value="GO_Central"/>
</dbReference>
<feature type="compositionally biased region" description="Basic residues" evidence="12">
    <location>
        <begin position="187"/>
        <end position="196"/>
    </location>
</feature>
<feature type="domain" description="C2H2-type" evidence="13">
    <location>
        <begin position="837"/>
        <end position="866"/>
    </location>
</feature>
<accession>A0A8R1YBP0</accession>
<reference evidence="14" key="2">
    <citation type="submission" date="2022-06" db="UniProtKB">
        <authorList>
            <consortium name="EnsemblMetazoa"/>
        </authorList>
    </citation>
    <scope>IDENTIFICATION</scope>
    <source>
        <strain evidence="14">PS312</strain>
    </source>
</reference>
<feature type="domain" description="C2H2-type" evidence="13">
    <location>
        <begin position="591"/>
        <end position="621"/>
    </location>
</feature>
<dbReference type="GO" id="GO:0005634">
    <property type="term" value="C:nucleus"/>
    <property type="evidence" value="ECO:0000318"/>
    <property type="project" value="GO_Central"/>
</dbReference>
<evidence type="ECO:0000256" key="6">
    <source>
        <dbReference type="ARBA" id="ARBA00022833"/>
    </source>
</evidence>
<evidence type="ECO:0000256" key="9">
    <source>
        <dbReference type="ARBA" id="ARBA00023274"/>
    </source>
</evidence>
<feature type="domain" description="C2H2-type" evidence="13">
    <location>
        <begin position="1199"/>
        <end position="1229"/>
    </location>
</feature>
<dbReference type="GO" id="GO:0000978">
    <property type="term" value="F:RNA polymerase II cis-regulatory region sequence-specific DNA binding"/>
    <property type="evidence" value="ECO:0000318"/>
    <property type="project" value="GO_Central"/>
</dbReference>
<dbReference type="SMART" id="SM00355">
    <property type="entry name" value="ZnF_C2H2"/>
    <property type="match status" value="14"/>
</dbReference>
<dbReference type="PROSITE" id="PS50157">
    <property type="entry name" value="ZINC_FINGER_C2H2_2"/>
    <property type="match status" value="13"/>
</dbReference>
<keyword evidence="7" id="KW-0689">Ribosomal protein</keyword>
<gene>
    <name evidence="14" type="primary">WBGene00097337</name>
</gene>
<comment type="similarity">
    <text evidence="2">Belongs to the universal ribosomal protein uS7 family.</text>
</comment>
<evidence type="ECO:0000259" key="13">
    <source>
        <dbReference type="PROSITE" id="PS50157"/>
    </source>
</evidence>
<dbReference type="InterPro" id="IPR056436">
    <property type="entry name" value="Znf-C2H2_ZIC1-5/GLI1-3-like"/>
</dbReference>
<evidence type="ECO:0000256" key="1">
    <source>
        <dbReference type="ARBA" id="ARBA00004123"/>
    </source>
</evidence>
<feature type="domain" description="C2H2-type" evidence="13">
    <location>
        <begin position="560"/>
        <end position="590"/>
    </location>
</feature>
<dbReference type="InterPro" id="IPR036236">
    <property type="entry name" value="Znf_C2H2_sf"/>
</dbReference>
<keyword evidence="8" id="KW-0539">Nucleus</keyword>